<feature type="transmembrane region" description="Helical" evidence="1">
    <location>
        <begin position="21"/>
        <end position="47"/>
    </location>
</feature>
<dbReference type="RefSeq" id="WP_054537318.1">
    <property type="nucleotide sequence ID" value="NZ_LGKP01000042.1"/>
</dbReference>
<name>A0A0P6XJ54_9CHLR</name>
<sequence length="175" mass="18690">MKRLTLQQFQQLRKKVLPRRAQGGVLAVGAAFMMVIMLIGGLGWFYAQRVSQIQRAESAIRESTRTAAQMWSYTSFGSEAAFRDSAEVEARATQMLALNLASVPGLVGNPLDIARGATWIVLPRGGECNGQMLSSAALCGRVEVPIQSISLGFGDSTATITVEAASRLDVVTGSP</sequence>
<gene>
    <name evidence="2" type="ORF">SE18_25620</name>
</gene>
<organism evidence="2 3">
    <name type="scientific">Herpetosiphon geysericola</name>
    <dbReference type="NCBI Taxonomy" id="70996"/>
    <lineage>
        <taxon>Bacteria</taxon>
        <taxon>Bacillati</taxon>
        <taxon>Chloroflexota</taxon>
        <taxon>Chloroflexia</taxon>
        <taxon>Herpetosiphonales</taxon>
        <taxon>Herpetosiphonaceae</taxon>
        <taxon>Herpetosiphon</taxon>
    </lineage>
</organism>
<dbReference type="OrthoDB" id="155983at2"/>
<dbReference type="EMBL" id="LGKP01000042">
    <property type="protein sequence ID" value="KPL79971.1"/>
    <property type="molecule type" value="Genomic_DNA"/>
</dbReference>
<keyword evidence="3" id="KW-1185">Reference proteome</keyword>
<evidence type="ECO:0000256" key="1">
    <source>
        <dbReference type="SAM" id="Phobius"/>
    </source>
</evidence>
<dbReference type="AlphaFoldDB" id="A0A0P6XJ54"/>
<evidence type="ECO:0000313" key="2">
    <source>
        <dbReference type="EMBL" id="KPL79971.1"/>
    </source>
</evidence>
<accession>A0A0P6XJ54</accession>
<dbReference type="Proteomes" id="UP000050277">
    <property type="component" value="Unassembled WGS sequence"/>
</dbReference>
<keyword evidence="1" id="KW-0472">Membrane</keyword>
<protein>
    <submittedName>
        <fullName evidence="2">Uncharacterized protein</fullName>
    </submittedName>
</protein>
<evidence type="ECO:0000313" key="3">
    <source>
        <dbReference type="Proteomes" id="UP000050277"/>
    </source>
</evidence>
<proteinExistence type="predicted"/>
<reference evidence="2 3" key="1">
    <citation type="submission" date="2015-07" db="EMBL/GenBank/DDBJ databases">
        <title>Whole genome sequence of Herpetosiphon geysericola DSM 7119.</title>
        <authorList>
            <person name="Hemp J."/>
            <person name="Ward L.M."/>
            <person name="Pace L.A."/>
            <person name="Fischer W.W."/>
        </authorList>
    </citation>
    <scope>NUCLEOTIDE SEQUENCE [LARGE SCALE GENOMIC DNA]</scope>
    <source>
        <strain evidence="2 3">DSM 7119</strain>
    </source>
</reference>
<keyword evidence="1" id="KW-0812">Transmembrane</keyword>
<dbReference type="STRING" id="70996.SE18_25620"/>
<keyword evidence="1" id="KW-1133">Transmembrane helix</keyword>
<comment type="caution">
    <text evidence="2">The sequence shown here is derived from an EMBL/GenBank/DDBJ whole genome shotgun (WGS) entry which is preliminary data.</text>
</comment>